<evidence type="ECO:0000313" key="4">
    <source>
        <dbReference type="EnsemblPlants" id="AUR62032906-RA:cds"/>
    </source>
</evidence>
<organism evidence="4 5">
    <name type="scientific">Chenopodium quinoa</name>
    <name type="common">Quinoa</name>
    <dbReference type="NCBI Taxonomy" id="63459"/>
    <lineage>
        <taxon>Eukaryota</taxon>
        <taxon>Viridiplantae</taxon>
        <taxon>Streptophyta</taxon>
        <taxon>Embryophyta</taxon>
        <taxon>Tracheophyta</taxon>
        <taxon>Spermatophyta</taxon>
        <taxon>Magnoliopsida</taxon>
        <taxon>eudicotyledons</taxon>
        <taxon>Gunneridae</taxon>
        <taxon>Pentapetalae</taxon>
        <taxon>Caryophyllales</taxon>
        <taxon>Chenopodiaceae</taxon>
        <taxon>Chenopodioideae</taxon>
        <taxon>Atripliceae</taxon>
        <taxon>Chenopodium</taxon>
    </lineage>
</organism>
<dbReference type="InterPro" id="IPR036910">
    <property type="entry name" value="HMG_box_dom_sf"/>
</dbReference>
<evidence type="ECO:0000259" key="3">
    <source>
        <dbReference type="PROSITE" id="PS50118"/>
    </source>
</evidence>
<dbReference type="GeneID" id="110716300"/>
<keyword evidence="5" id="KW-1185">Reference proteome</keyword>
<reference evidence="4" key="2">
    <citation type="submission" date="2021-03" db="UniProtKB">
        <authorList>
            <consortium name="EnsemblPlants"/>
        </authorList>
    </citation>
    <scope>IDENTIFICATION</scope>
</reference>
<evidence type="ECO:0000313" key="5">
    <source>
        <dbReference type="Proteomes" id="UP000596660"/>
    </source>
</evidence>
<dbReference type="InterPro" id="IPR009071">
    <property type="entry name" value="HMG_box_dom"/>
</dbReference>
<dbReference type="Proteomes" id="UP000596660">
    <property type="component" value="Unplaced"/>
</dbReference>
<sequence>MAGGGSTSSNPPKQRKRVEAESPDAESSPSATLSLKRAKDGSAFSRCEECNSSVPVALIDMHNCSIEAKIKMSLGATVVEKPAEVKKKPAERKKPSSSAAGSESKSKKRKLSKVKDPNMPKRPMGGYFVFMEDFRKVYKEEHPESKGVKEVAKEAGAKWKSMTDEEKKPYLDKAAELKVEYEKAMEAYNADNNAEEPEDLQAEELCDEDA</sequence>
<dbReference type="AlphaFoldDB" id="A0A803MNQ5"/>
<evidence type="ECO:0000256" key="1">
    <source>
        <dbReference type="PROSITE-ProRule" id="PRU00267"/>
    </source>
</evidence>
<feature type="region of interest" description="Disordered" evidence="2">
    <location>
        <begin position="189"/>
        <end position="210"/>
    </location>
</feature>
<dbReference type="KEGG" id="cqi:110716300"/>
<dbReference type="GO" id="GO:0003677">
    <property type="term" value="F:DNA binding"/>
    <property type="evidence" value="ECO:0007669"/>
    <property type="project" value="UniProtKB-UniRule"/>
</dbReference>
<evidence type="ECO:0000256" key="2">
    <source>
        <dbReference type="SAM" id="MobiDB-lite"/>
    </source>
</evidence>
<dbReference type="PANTHER" id="PTHR47658">
    <property type="entry name" value="HIGH MOBILITY GROUP B PROTEIN 12-RELATED"/>
    <property type="match status" value="1"/>
</dbReference>
<dbReference type="OMA" id="NANVGSC"/>
<dbReference type="RefSeq" id="XP_021750603.1">
    <property type="nucleotide sequence ID" value="XM_021894911.1"/>
</dbReference>
<protein>
    <recommendedName>
        <fullName evidence="3">HMG box domain-containing protein</fullName>
    </recommendedName>
</protein>
<keyword evidence="1" id="KW-0238">DNA-binding</keyword>
<dbReference type="GO" id="GO:0010197">
    <property type="term" value="P:polar nucleus fusion"/>
    <property type="evidence" value="ECO:0007669"/>
    <property type="project" value="TreeGrafter"/>
</dbReference>
<keyword evidence="1" id="KW-0539">Nucleus</keyword>
<name>A0A803MNQ5_CHEQI</name>
<dbReference type="PROSITE" id="PS50118">
    <property type="entry name" value="HMG_BOX_2"/>
    <property type="match status" value="1"/>
</dbReference>
<dbReference type="Gramene" id="AUR62032906-RA">
    <property type="protein sequence ID" value="AUR62032906-RA:cds"/>
    <property type="gene ID" value="AUR62032906"/>
</dbReference>
<feature type="DNA-binding region" description="HMG box" evidence="1">
    <location>
        <begin position="120"/>
        <end position="189"/>
    </location>
</feature>
<dbReference type="OrthoDB" id="1919336at2759"/>
<dbReference type="Pfam" id="PF00505">
    <property type="entry name" value="HMG_box"/>
    <property type="match status" value="1"/>
</dbReference>
<accession>A0A803MNQ5</accession>
<feature type="region of interest" description="Disordered" evidence="2">
    <location>
        <begin position="1"/>
        <end position="46"/>
    </location>
</feature>
<feature type="compositionally biased region" description="Basic and acidic residues" evidence="2">
    <location>
        <begin position="81"/>
        <end position="94"/>
    </location>
</feature>
<feature type="compositionally biased region" description="Acidic residues" evidence="2">
    <location>
        <begin position="193"/>
        <end position="210"/>
    </location>
</feature>
<gene>
    <name evidence="4" type="primary">LOC110716300</name>
</gene>
<reference evidence="4" key="1">
    <citation type="journal article" date="2017" name="Nature">
        <title>The genome of Chenopodium quinoa.</title>
        <authorList>
            <person name="Jarvis D.E."/>
            <person name="Ho Y.S."/>
            <person name="Lightfoot D.J."/>
            <person name="Schmoeckel S.M."/>
            <person name="Li B."/>
            <person name="Borm T.J.A."/>
            <person name="Ohyanagi H."/>
            <person name="Mineta K."/>
            <person name="Michell C.T."/>
            <person name="Saber N."/>
            <person name="Kharbatia N.M."/>
            <person name="Rupper R.R."/>
            <person name="Sharp A.R."/>
            <person name="Dally N."/>
            <person name="Boughton B.A."/>
            <person name="Woo Y.H."/>
            <person name="Gao G."/>
            <person name="Schijlen E.G.W.M."/>
            <person name="Guo X."/>
            <person name="Momin A.A."/>
            <person name="Negrao S."/>
            <person name="Al-Babili S."/>
            <person name="Gehring C."/>
            <person name="Roessner U."/>
            <person name="Jung C."/>
            <person name="Murphy K."/>
            <person name="Arold S.T."/>
            <person name="Gojobori T."/>
            <person name="van der Linden C.G."/>
            <person name="van Loo E.N."/>
            <person name="Jellen E.N."/>
            <person name="Maughan P.J."/>
            <person name="Tester M."/>
        </authorList>
    </citation>
    <scope>NUCLEOTIDE SEQUENCE [LARGE SCALE GENOMIC DNA]</scope>
    <source>
        <strain evidence="4">cv. PI 614886</strain>
    </source>
</reference>
<dbReference type="SMR" id="A0A803MNQ5"/>
<dbReference type="GO" id="GO:0005634">
    <property type="term" value="C:nucleus"/>
    <property type="evidence" value="ECO:0007669"/>
    <property type="project" value="UniProtKB-UniRule"/>
</dbReference>
<feature type="region of interest" description="Disordered" evidence="2">
    <location>
        <begin position="79"/>
        <end position="122"/>
    </location>
</feature>
<dbReference type="CDD" id="cd22005">
    <property type="entry name" value="HMG-box_AtHMGB1-like"/>
    <property type="match status" value="1"/>
</dbReference>
<proteinExistence type="predicted"/>
<dbReference type="EnsemblPlants" id="AUR62032906-RA">
    <property type="protein sequence ID" value="AUR62032906-RA:cds"/>
    <property type="gene ID" value="AUR62032906"/>
</dbReference>
<dbReference type="PANTHER" id="PTHR47658:SF1">
    <property type="entry name" value="MEIOSIS INITIATOR PROTEIN"/>
    <property type="match status" value="1"/>
</dbReference>
<feature type="domain" description="HMG box" evidence="3">
    <location>
        <begin position="120"/>
        <end position="189"/>
    </location>
</feature>
<dbReference type="SUPFAM" id="SSF47095">
    <property type="entry name" value="HMG-box"/>
    <property type="match status" value="1"/>
</dbReference>
<dbReference type="SMART" id="SM00398">
    <property type="entry name" value="HMG"/>
    <property type="match status" value="1"/>
</dbReference>
<dbReference type="Gene3D" id="1.10.30.10">
    <property type="entry name" value="High mobility group box domain"/>
    <property type="match status" value="1"/>
</dbReference>